<dbReference type="InterPro" id="IPR013083">
    <property type="entry name" value="Znf_RING/FYVE/PHD"/>
</dbReference>
<comment type="pathway">
    <text evidence="2">Protein modification; protein ubiquitination.</text>
</comment>
<proteinExistence type="predicted"/>
<dbReference type="InterPro" id="IPR003613">
    <property type="entry name" value="Ubox_domain"/>
</dbReference>
<evidence type="ECO:0000256" key="5">
    <source>
        <dbReference type="ARBA" id="ARBA00022737"/>
    </source>
</evidence>
<dbReference type="InterPro" id="IPR000225">
    <property type="entry name" value="Armadillo"/>
</dbReference>
<dbReference type="Gene3D" id="1.25.10.10">
    <property type="entry name" value="Leucine-rich Repeat Variant"/>
    <property type="match status" value="1"/>
</dbReference>
<dbReference type="Pfam" id="PF04564">
    <property type="entry name" value="U-box"/>
    <property type="match status" value="1"/>
</dbReference>
<evidence type="ECO:0000256" key="7">
    <source>
        <dbReference type="PROSITE-ProRule" id="PRU00259"/>
    </source>
</evidence>
<dbReference type="InterPro" id="IPR058678">
    <property type="entry name" value="ARM_PUB"/>
</dbReference>
<dbReference type="InterPro" id="IPR011989">
    <property type="entry name" value="ARM-like"/>
</dbReference>
<keyword evidence="5" id="KW-0677">Repeat</keyword>
<dbReference type="PROSITE" id="PS50176">
    <property type="entry name" value="ARM_REPEAT"/>
    <property type="match status" value="2"/>
</dbReference>
<dbReference type="PANTHER" id="PTHR23315:SF307">
    <property type="entry name" value="U-BOX DOMAIN-CONTAINING PROTEIN 19"/>
    <property type="match status" value="1"/>
</dbReference>
<comment type="caution">
    <text evidence="9">The sequence shown here is derived from an EMBL/GenBank/DDBJ whole genome shotgun (WGS) entry which is preliminary data.</text>
</comment>
<name>A0A7J6WYJ5_THATH</name>
<dbReference type="GO" id="GO:0010029">
    <property type="term" value="P:regulation of seed germination"/>
    <property type="evidence" value="ECO:0007669"/>
    <property type="project" value="UniProtKB-ARBA"/>
</dbReference>
<dbReference type="InterPro" id="IPR045210">
    <property type="entry name" value="RING-Ubox_PUB"/>
</dbReference>
<evidence type="ECO:0000259" key="8">
    <source>
        <dbReference type="PROSITE" id="PS51698"/>
    </source>
</evidence>
<evidence type="ECO:0000313" key="9">
    <source>
        <dbReference type="EMBL" id="KAF5202509.1"/>
    </source>
</evidence>
<dbReference type="SMART" id="SM00185">
    <property type="entry name" value="ARM"/>
    <property type="match status" value="4"/>
</dbReference>
<keyword evidence="6" id="KW-0833">Ubl conjugation pathway</keyword>
<dbReference type="Pfam" id="PF25368">
    <property type="entry name" value="PUB10_N"/>
    <property type="match status" value="1"/>
</dbReference>
<dbReference type="PANTHER" id="PTHR23315">
    <property type="entry name" value="U BOX DOMAIN-CONTAINING"/>
    <property type="match status" value="1"/>
</dbReference>
<evidence type="ECO:0000313" key="10">
    <source>
        <dbReference type="Proteomes" id="UP000554482"/>
    </source>
</evidence>
<reference evidence="9 10" key="1">
    <citation type="submission" date="2020-06" db="EMBL/GenBank/DDBJ databases">
        <title>Transcriptomic and genomic resources for Thalictrum thalictroides and T. hernandezii: Facilitating candidate gene discovery in an emerging model plant lineage.</title>
        <authorList>
            <person name="Arias T."/>
            <person name="Riano-Pachon D.M."/>
            <person name="Di Stilio V.S."/>
        </authorList>
    </citation>
    <scope>NUCLEOTIDE SEQUENCE [LARGE SCALE GENOMIC DNA]</scope>
    <source>
        <strain evidence="10">cv. WT478/WT964</strain>
        <tissue evidence="9">Leaves</tissue>
    </source>
</reference>
<feature type="repeat" description="ARM" evidence="7">
    <location>
        <begin position="545"/>
        <end position="588"/>
    </location>
</feature>
<dbReference type="Gene3D" id="3.30.40.10">
    <property type="entry name" value="Zinc/RING finger domain, C3HC4 (zinc finger)"/>
    <property type="match status" value="1"/>
</dbReference>
<evidence type="ECO:0000256" key="6">
    <source>
        <dbReference type="ARBA" id="ARBA00022786"/>
    </source>
</evidence>
<dbReference type="InterPro" id="IPR016024">
    <property type="entry name" value="ARM-type_fold"/>
</dbReference>
<dbReference type="PROSITE" id="PS51698">
    <property type="entry name" value="U_BOX"/>
    <property type="match status" value="1"/>
</dbReference>
<dbReference type="EMBL" id="JABWDY010008031">
    <property type="protein sequence ID" value="KAF5202509.1"/>
    <property type="molecule type" value="Genomic_DNA"/>
</dbReference>
<dbReference type="CDD" id="cd16664">
    <property type="entry name" value="RING-Ubox_PUB"/>
    <property type="match status" value="1"/>
</dbReference>
<sequence>MNQKLSEISDRRILTFPAIHPCQSISPMTLVASLISLAQNICNYRSKNLVIHKRNLREVIREIGILLIFLEEILERRLDLSHSVVLSFFELHLAFQKLGYLLEDCSREGARLWILMKSRRISAELRVLVTGVATALDVLPMNSLGVSIEVRELVELVAKQAQRARFDVEPDDERIMVDVTSILNQFQRKIAPSPIDLKRVLDHLEIKHWNDCNKEIKFLDEEISIGSSNGEDKEVALLCSLMGFMCYCRGVVFDVTDGRSLDRMDTRNEAEVLSYLNPEDFRCPISLEIMKDPVTIATGQTYDRTSIMKWLKAGNHTCPTTGEKLTSTEIVPNSVLQKLIRQFCFSNGVPMTELGHPKRDITRTISAGSPAAAEAMKLLSNFLTYRLVVGTYEDKNKAANEIRLLAKSSIFNRYCLMEAGTIPYLLHLLSSMDSSVQENAIAALLNLSKHIKSKEVIVENGGVILIVEVLTSGLKMESKQLAAATLFYLSSVEEYRILIGETPEAINGLVELIRDGTPRGKKNAVVAIFGLTLFHKNNRMILEAGAVPLLVDLLKSSDRTDLVNDSLAVLATLAESHDGTREIISTSGLPLLIEVLHSSTSRSAKEYCVSILLSLCVYGGIEVVSKFQKSSSLMASLYTLLTDGTARASKRASTILSILHEFNNKYLGLASSATAPEHFVRVR</sequence>
<dbReference type="SUPFAM" id="SSF48371">
    <property type="entry name" value="ARM repeat"/>
    <property type="match status" value="1"/>
</dbReference>
<protein>
    <recommendedName>
        <fullName evidence="3">RING-type E3 ubiquitin transferase</fullName>
        <ecNumber evidence="3">2.3.2.27</ecNumber>
    </recommendedName>
</protein>
<dbReference type="AlphaFoldDB" id="A0A7J6WYJ5"/>
<evidence type="ECO:0000256" key="4">
    <source>
        <dbReference type="ARBA" id="ARBA00022679"/>
    </source>
</evidence>
<dbReference type="InterPro" id="IPR057623">
    <property type="entry name" value="PUB12-19-like_N"/>
</dbReference>
<dbReference type="FunFam" id="1.25.10.10:FF:000485">
    <property type="entry name" value="RING-type E3 ubiquitin transferase"/>
    <property type="match status" value="1"/>
</dbReference>
<organism evidence="9 10">
    <name type="scientific">Thalictrum thalictroides</name>
    <name type="common">Rue-anemone</name>
    <name type="synonym">Anemone thalictroides</name>
    <dbReference type="NCBI Taxonomy" id="46969"/>
    <lineage>
        <taxon>Eukaryota</taxon>
        <taxon>Viridiplantae</taxon>
        <taxon>Streptophyta</taxon>
        <taxon>Embryophyta</taxon>
        <taxon>Tracheophyta</taxon>
        <taxon>Spermatophyta</taxon>
        <taxon>Magnoliopsida</taxon>
        <taxon>Ranunculales</taxon>
        <taxon>Ranunculaceae</taxon>
        <taxon>Thalictroideae</taxon>
        <taxon>Thalictrum</taxon>
    </lineage>
</organism>
<dbReference type="GO" id="GO:0061630">
    <property type="term" value="F:ubiquitin protein ligase activity"/>
    <property type="evidence" value="ECO:0007669"/>
    <property type="project" value="UniProtKB-EC"/>
</dbReference>
<dbReference type="SUPFAM" id="SSF57850">
    <property type="entry name" value="RING/U-box"/>
    <property type="match status" value="1"/>
</dbReference>
<accession>A0A7J6WYJ5</accession>
<dbReference type="UniPathway" id="UPA00143"/>
<comment type="catalytic activity">
    <reaction evidence="1">
        <text>S-ubiquitinyl-[E2 ubiquitin-conjugating enzyme]-L-cysteine + [acceptor protein]-L-lysine = [E2 ubiquitin-conjugating enzyme]-L-cysteine + N(6)-ubiquitinyl-[acceptor protein]-L-lysine.</text>
        <dbReference type="EC" id="2.3.2.27"/>
    </reaction>
</comment>
<evidence type="ECO:0000256" key="2">
    <source>
        <dbReference type="ARBA" id="ARBA00004906"/>
    </source>
</evidence>
<dbReference type="Pfam" id="PF25598">
    <property type="entry name" value="ARM_PUB"/>
    <property type="match status" value="1"/>
</dbReference>
<dbReference type="FunFam" id="3.30.40.10:FF:000442">
    <property type="entry name" value="RING-type E3 ubiquitin transferase"/>
    <property type="match status" value="1"/>
</dbReference>
<gene>
    <name evidence="9" type="ORF">FRX31_007903</name>
</gene>
<evidence type="ECO:0000256" key="1">
    <source>
        <dbReference type="ARBA" id="ARBA00000900"/>
    </source>
</evidence>
<keyword evidence="10" id="KW-1185">Reference proteome</keyword>
<dbReference type="EC" id="2.3.2.27" evidence="3"/>
<evidence type="ECO:0000256" key="3">
    <source>
        <dbReference type="ARBA" id="ARBA00012483"/>
    </source>
</evidence>
<keyword evidence="4" id="KW-0808">Transferase</keyword>
<dbReference type="GO" id="GO:0016567">
    <property type="term" value="P:protein ubiquitination"/>
    <property type="evidence" value="ECO:0007669"/>
    <property type="project" value="UniProtKB-UniPathway"/>
</dbReference>
<dbReference type="Proteomes" id="UP000554482">
    <property type="component" value="Unassembled WGS sequence"/>
</dbReference>
<dbReference type="OrthoDB" id="10064100at2759"/>
<feature type="repeat" description="ARM" evidence="7">
    <location>
        <begin position="420"/>
        <end position="462"/>
    </location>
</feature>
<dbReference type="SMART" id="SM00504">
    <property type="entry name" value="Ubox"/>
    <property type="match status" value="1"/>
</dbReference>
<feature type="domain" description="U-box" evidence="8">
    <location>
        <begin position="276"/>
        <end position="350"/>
    </location>
</feature>